<evidence type="ECO:0000313" key="3">
    <source>
        <dbReference type="EMBL" id="ETJ26543.1"/>
    </source>
</evidence>
<dbReference type="GO" id="GO:0004748">
    <property type="term" value="F:ribonucleoside-diphosphate reductase activity, thioredoxin disulfide as acceptor"/>
    <property type="evidence" value="ECO:0007669"/>
    <property type="project" value="TreeGrafter"/>
</dbReference>
<feature type="non-terminal residue" evidence="3">
    <location>
        <position position="1"/>
    </location>
</feature>
<dbReference type="EMBL" id="AZMM01017339">
    <property type="protein sequence ID" value="ETJ26543.1"/>
    <property type="molecule type" value="Genomic_DNA"/>
</dbReference>
<feature type="domain" description="Ribonucleotide reductase large subunit C-terminal" evidence="2">
    <location>
        <begin position="9"/>
        <end position="81"/>
    </location>
</feature>
<gene>
    <name evidence="3" type="ORF">Q604_UNBC17339G0001</name>
</gene>
<name>W1X8D6_9ZZZZ</name>
<reference evidence="3" key="1">
    <citation type="submission" date="2013-12" db="EMBL/GenBank/DDBJ databases">
        <title>A Varibaculum cambriense genome reconstructed from a premature infant gut community with otherwise low bacterial novelty that shifts toward anaerobic metabolism during the third week of life.</title>
        <authorList>
            <person name="Brown C.T."/>
            <person name="Sharon I."/>
            <person name="Thomas B.C."/>
            <person name="Castelle C.J."/>
            <person name="Morowitz M.J."/>
            <person name="Banfield J.F."/>
        </authorList>
    </citation>
    <scope>NUCLEOTIDE SEQUENCE</scope>
</reference>
<comment type="similarity">
    <text evidence="1">Belongs to the ribonucleoside diphosphate reductase large chain family.</text>
</comment>
<comment type="caution">
    <text evidence="3">The sequence shown here is derived from an EMBL/GenBank/DDBJ whole genome shotgun (WGS) entry which is preliminary data.</text>
</comment>
<feature type="non-terminal residue" evidence="3">
    <location>
        <position position="82"/>
    </location>
</feature>
<sequence>EDYYDTNDNKEFTKRYLECEQDPNLHGIEVPALDMMKKIMRSAVETGTPFIFFRDTVNAANPNKHAGMIYASNLCHEIAQNV</sequence>
<dbReference type="SUPFAM" id="SSF51998">
    <property type="entry name" value="PFL-like glycyl radical enzymes"/>
    <property type="match status" value="1"/>
</dbReference>
<proteinExistence type="inferred from homology"/>
<dbReference type="Pfam" id="PF02867">
    <property type="entry name" value="Ribonuc_red_lgC"/>
    <property type="match status" value="1"/>
</dbReference>
<dbReference type="InterPro" id="IPR039718">
    <property type="entry name" value="Rrm1"/>
</dbReference>
<evidence type="ECO:0000259" key="2">
    <source>
        <dbReference type="Pfam" id="PF02867"/>
    </source>
</evidence>
<dbReference type="PANTHER" id="PTHR11573">
    <property type="entry name" value="RIBONUCLEOSIDE-DIPHOSPHATE REDUCTASE LARGE CHAIN"/>
    <property type="match status" value="1"/>
</dbReference>
<protein>
    <submittedName>
        <fullName evidence="3">Ribonucleoside-diphosphate reductase</fullName>
    </submittedName>
</protein>
<evidence type="ECO:0000256" key="1">
    <source>
        <dbReference type="ARBA" id="ARBA00010406"/>
    </source>
</evidence>
<accession>W1X8D6</accession>
<dbReference type="AlphaFoldDB" id="W1X8D6"/>
<organism evidence="3">
    <name type="scientific">human gut metagenome</name>
    <dbReference type="NCBI Taxonomy" id="408170"/>
    <lineage>
        <taxon>unclassified sequences</taxon>
        <taxon>metagenomes</taxon>
        <taxon>organismal metagenomes</taxon>
    </lineage>
</organism>
<dbReference type="Gene3D" id="3.20.70.20">
    <property type="match status" value="1"/>
</dbReference>
<dbReference type="PANTHER" id="PTHR11573:SF6">
    <property type="entry name" value="RIBONUCLEOSIDE-DIPHOSPHATE REDUCTASE LARGE SUBUNIT"/>
    <property type="match status" value="1"/>
</dbReference>
<dbReference type="GO" id="GO:0009263">
    <property type="term" value="P:deoxyribonucleotide biosynthetic process"/>
    <property type="evidence" value="ECO:0007669"/>
    <property type="project" value="TreeGrafter"/>
</dbReference>
<dbReference type="InterPro" id="IPR000788">
    <property type="entry name" value="RNR_lg_C"/>
</dbReference>
<dbReference type="GO" id="GO:0005524">
    <property type="term" value="F:ATP binding"/>
    <property type="evidence" value="ECO:0007669"/>
    <property type="project" value="TreeGrafter"/>
</dbReference>
<dbReference type="GO" id="GO:0005971">
    <property type="term" value="C:ribonucleoside-diphosphate reductase complex"/>
    <property type="evidence" value="ECO:0007669"/>
    <property type="project" value="TreeGrafter"/>
</dbReference>